<gene>
    <name evidence="2" type="ORF">LCGC14_0541710</name>
</gene>
<reference evidence="2" key="1">
    <citation type="journal article" date="2015" name="Nature">
        <title>Complex archaea that bridge the gap between prokaryotes and eukaryotes.</title>
        <authorList>
            <person name="Spang A."/>
            <person name="Saw J.H."/>
            <person name="Jorgensen S.L."/>
            <person name="Zaremba-Niedzwiedzka K."/>
            <person name="Martijn J."/>
            <person name="Lind A.E."/>
            <person name="van Eijk R."/>
            <person name="Schleper C."/>
            <person name="Guy L."/>
            <person name="Ettema T.J."/>
        </authorList>
    </citation>
    <scope>NUCLEOTIDE SEQUENCE</scope>
</reference>
<dbReference type="Pfam" id="PF04466">
    <property type="entry name" value="Terminase_3"/>
    <property type="match status" value="1"/>
</dbReference>
<protein>
    <recommendedName>
        <fullName evidence="1">Phage terminase large subunit N-terminal domain-containing protein</fullName>
    </recommendedName>
</protein>
<name>A0A0F9RXA1_9ZZZZ</name>
<dbReference type="InterPro" id="IPR006437">
    <property type="entry name" value="Phage_terminase_lsu"/>
</dbReference>
<dbReference type="InterPro" id="IPR052380">
    <property type="entry name" value="Viral_DNA_packaging_terminase"/>
</dbReference>
<evidence type="ECO:0000313" key="2">
    <source>
        <dbReference type="EMBL" id="KKN59459.1"/>
    </source>
</evidence>
<accession>A0A0F9RXA1</accession>
<dbReference type="PANTHER" id="PTHR39184">
    <property type="match status" value="1"/>
</dbReference>
<dbReference type="InterPro" id="IPR035412">
    <property type="entry name" value="Terminase_L_N"/>
</dbReference>
<dbReference type="EMBL" id="LAZR01000725">
    <property type="protein sequence ID" value="KKN59459.1"/>
    <property type="molecule type" value="Genomic_DNA"/>
</dbReference>
<feature type="domain" description="Phage terminase large subunit N-terminal" evidence="1">
    <location>
        <begin position="20"/>
        <end position="211"/>
    </location>
</feature>
<dbReference type="PANTHER" id="PTHR39184:SF1">
    <property type="entry name" value="PBSX PHAGE TERMINASE LARGE SUBUNIT"/>
    <property type="match status" value="1"/>
</dbReference>
<dbReference type="Gene3D" id="3.40.50.300">
    <property type="entry name" value="P-loop containing nucleotide triphosphate hydrolases"/>
    <property type="match status" value="1"/>
</dbReference>
<evidence type="ECO:0000259" key="1">
    <source>
        <dbReference type="Pfam" id="PF04466"/>
    </source>
</evidence>
<proteinExistence type="predicted"/>
<comment type="caution">
    <text evidence="2">The sequence shown here is derived from an EMBL/GenBank/DDBJ whole genome shotgun (WGS) entry which is preliminary data.</text>
</comment>
<organism evidence="2">
    <name type="scientific">marine sediment metagenome</name>
    <dbReference type="NCBI Taxonomy" id="412755"/>
    <lineage>
        <taxon>unclassified sequences</taxon>
        <taxon>metagenomes</taxon>
        <taxon>ecological metagenomes</taxon>
    </lineage>
</organism>
<dbReference type="AlphaFoldDB" id="A0A0F9RXA1"/>
<dbReference type="Gene3D" id="3.30.420.240">
    <property type="match status" value="1"/>
</dbReference>
<dbReference type="InterPro" id="IPR027417">
    <property type="entry name" value="P-loop_NTPase"/>
</dbReference>
<dbReference type="NCBIfam" id="TIGR01547">
    <property type="entry name" value="phage_term_2"/>
    <property type="match status" value="1"/>
</dbReference>
<sequence>MTKTIEIIGKVKDTLVNNCNKRHRIIVGGRGKGASWSIARILLLKGMSEPRFIVCVREVQKTIQNSVKKLLEDTIESLGLGFFYKPYISEIRGINGTRFIFHGLREFNADNIKSLEGADDAWVAEAQTISRRSINIFRPTIRKEGSTVWWDFNPRYETDSIYIDYILNKDSNAEVLWLNWRQNPWFTNSMIMEKESDYDRNPEEAEHIWEGKLRAMGDKYVCPSTLVDIAINNDIEKVDGKIMVGADIAHQGGDEIIFYRRQGLKIIDSYISRFQNAIITLQDLKAFVIDRSIPINIDNGDIGKAIADYLERDGYLVNRINFGGKPIDEIHYEDTVTEMYFNLRDKLNHIDIPNDQELRSQLIQRKYNYIGGRRGYEVMKIESKDDFKEHAISIHKSPDRADALVLCFYAAKSSAYLQDIGHNIF</sequence>